<dbReference type="RefSeq" id="WP_006912608.1">
    <property type="nucleotide sequence ID" value="NZ_AFNV02000038.1"/>
</dbReference>
<comment type="caution">
    <text evidence="13">The sequence shown here is derived from an EMBL/GenBank/DDBJ whole genome shotgun (WGS) entry which is preliminary data.</text>
</comment>
<feature type="domain" description="Cation efflux protein cytoplasmic" evidence="12">
    <location>
        <begin position="212"/>
        <end position="285"/>
    </location>
</feature>
<feature type="domain" description="Cation efflux protein transmembrane" evidence="11">
    <location>
        <begin position="18"/>
        <end position="208"/>
    </location>
</feature>
<dbReference type="InterPro" id="IPR058533">
    <property type="entry name" value="Cation_efflux_TM"/>
</dbReference>
<keyword evidence="14" id="KW-1185">Reference proteome</keyword>
<feature type="transmembrane region" description="Helical" evidence="10">
    <location>
        <begin position="44"/>
        <end position="67"/>
    </location>
</feature>
<evidence type="ECO:0000256" key="7">
    <source>
        <dbReference type="ARBA" id="ARBA00023065"/>
    </source>
</evidence>
<feature type="transmembrane region" description="Helical" evidence="10">
    <location>
        <begin position="119"/>
        <end position="139"/>
    </location>
</feature>
<feature type="transmembrane region" description="Helical" evidence="10">
    <location>
        <begin position="88"/>
        <end position="107"/>
    </location>
</feature>
<dbReference type="PANTHER" id="PTHR11562:SF17">
    <property type="entry name" value="RE54080P-RELATED"/>
    <property type="match status" value="1"/>
</dbReference>
<evidence type="ECO:0000313" key="14">
    <source>
        <dbReference type="Proteomes" id="UP000006242"/>
    </source>
</evidence>
<dbReference type="eggNOG" id="COG1230">
    <property type="taxonomic scope" value="Bacteria"/>
</dbReference>
<keyword evidence="13" id="KW-0808">Transferase</keyword>
<keyword evidence="5" id="KW-0864">Zinc transport</keyword>
<dbReference type="GO" id="GO:0016757">
    <property type="term" value="F:glycosyltransferase activity"/>
    <property type="evidence" value="ECO:0007669"/>
    <property type="project" value="UniProtKB-KW"/>
</dbReference>
<keyword evidence="5" id="KW-0862">Zinc</keyword>
<feature type="transmembrane region" description="Helical" evidence="10">
    <location>
        <begin position="151"/>
        <end position="176"/>
    </location>
</feature>
<evidence type="ECO:0000256" key="6">
    <source>
        <dbReference type="ARBA" id="ARBA00022989"/>
    </source>
</evidence>
<keyword evidence="6 10" id="KW-1133">Transmembrane helix</keyword>
<dbReference type="GO" id="GO:0005886">
    <property type="term" value="C:plasma membrane"/>
    <property type="evidence" value="ECO:0007669"/>
    <property type="project" value="TreeGrafter"/>
</dbReference>
<name>U2E0J3_9GAMM</name>
<comment type="subcellular location">
    <subcellularLocation>
        <location evidence="1">Membrane</location>
        <topology evidence="1">Multi-pass membrane protein</topology>
    </subcellularLocation>
</comment>
<protein>
    <submittedName>
        <fullName evidence="13">Cobalt-zinc-cadmium resistance protein</fullName>
        <ecNumber evidence="13">2.4.1.-</ecNumber>
    </submittedName>
</protein>
<dbReference type="InterPro" id="IPR027469">
    <property type="entry name" value="Cation_efflux_TMD_sf"/>
</dbReference>
<evidence type="ECO:0000259" key="12">
    <source>
        <dbReference type="Pfam" id="PF16916"/>
    </source>
</evidence>
<organism evidence="13 14">
    <name type="scientific">Salinisphaera shabanensis E1L3A</name>
    <dbReference type="NCBI Taxonomy" id="1033802"/>
    <lineage>
        <taxon>Bacteria</taxon>
        <taxon>Pseudomonadati</taxon>
        <taxon>Pseudomonadota</taxon>
        <taxon>Gammaproteobacteria</taxon>
        <taxon>Salinisphaerales</taxon>
        <taxon>Salinisphaeraceae</taxon>
        <taxon>Salinisphaera</taxon>
    </lineage>
</organism>
<dbReference type="OrthoDB" id="9809646at2"/>
<evidence type="ECO:0000256" key="5">
    <source>
        <dbReference type="ARBA" id="ARBA00022906"/>
    </source>
</evidence>
<dbReference type="Pfam" id="PF01545">
    <property type="entry name" value="Cation_efflux"/>
    <property type="match status" value="1"/>
</dbReference>
<keyword evidence="13" id="KW-0328">Glycosyltransferase</keyword>
<dbReference type="InterPro" id="IPR002524">
    <property type="entry name" value="Cation_efflux"/>
</dbReference>
<proteinExistence type="inferred from homology"/>
<gene>
    <name evidence="13" type="ORF">SSPSH_003724</name>
</gene>
<evidence type="ECO:0000256" key="9">
    <source>
        <dbReference type="SAM" id="MobiDB-lite"/>
    </source>
</evidence>
<dbReference type="SUPFAM" id="SSF161111">
    <property type="entry name" value="Cation efflux protein transmembrane domain-like"/>
    <property type="match status" value="1"/>
</dbReference>
<evidence type="ECO:0000313" key="13">
    <source>
        <dbReference type="EMBL" id="ERJ17466.1"/>
    </source>
</evidence>
<accession>U2E0J3</accession>
<keyword evidence="4 10" id="KW-0812">Transmembrane</keyword>
<dbReference type="GO" id="GO:0005385">
    <property type="term" value="F:zinc ion transmembrane transporter activity"/>
    <property type="evidence" value="ECO:0007669"/>
    <property type="project" value="TreeGrafter"/>
</dbReference>
<feature type="compositionally biased region" description="Polar residues" evidence="9">
    <location>
        <begin position="301"/>
        <end position="310"/>
    </location>
</feature>
<reference evidence="13 14" key="1">
    <citation type="journal article" date="2011" name="J. Bacteriol.">
        <title>Genome sequence of Salinisphaera shabanensis, a gammaproteobacterium from the harsh, variable environment of the brine-seawater interface of the Shaban Deep in the Red Sea.</title>
        <authorList>
            <person name="Antunes A."/>
            <person name="Alam I."/>
            <person name="Bajic V.B."/>
            <person name="Stingl U."/>
        </authorList>
    </citation>
    <scope>NUCLEOTIDE SEQUENCE [LARGE SCALE GENOMIC DNA]</scope>
    <source>
        <strain evidence="13 14">E1L3A</strain>
    </source>
</reference>
<dbReference type="STRING" id="1033802.SSPSH_003724"/>
<evidence type="ECO:0000259" key="11">
    <source>
        <dbReference type="Pfam" id="PF01545"/>
    </source>
</evidence>
<reference evidence="13 14" key="2">
    <citation type="journal article" date="2013" name="PLoS ONE">
        <title>INDIGO - INtegrated Data Warehouse of MIcrobial GenOmes with Examples from the Red Sea Extremophiles.</title>
        <authorList>
            <person name="Alam I."/>
            <person name="Antunes A."/>
            <person name="Kamau A.A."/>
            <person name="Ba Alawi W."/>
            <person name="Kalkatawi M."/>
            <person name="Stingl U."/>
            <person name="Bajic V.B."/>
        </authorList>
    </citation>
    <scope>NUCLEOTIDE SEQUENCE [LARGE SCALE GENOMIC DNA]</scope>
    <source>
        <strain evidence="13 14">E1L3A</strain>
    </source>
</reference>
<evidence type="ECO:0000256" key="4">
    <source>
        <dbReference type="ARBA" id="ARBA00022692"/>
    </source>
</evidence>
<dbReference type="EMBL" id="AFNV02000038">
    <property type="protein sequence ID" value="ERJ17466.1"/>
    <property type="molecule type" value="Genomic_DNA"/>
</dbReference>
<evidence type="ECO:0000256" key="1">
    <source>
        <dbReference type="ARBA" id="ARBA00004141"/>
    </source>
</evidence>
<dbReference type="NCBIfam" id="TIGR01297">
    <property type="entry name" value="CDF"/>
    <property type="match status" value="1"/>
</dbReference>
<evidence type="ECO:0000256" key="10">
    <source>
        <dbReference type="SAM" id="Phobius"/>
    </source>
</evidence>
<sequence length="310" mass="33099">MSEHDHSGHSHSGSTKLLIVSLVFTSAYAGVEVAGGLWANSLALIADAGHMITDSLSLGIGAFAAWLSQRRASKTLTYGYARAEVIGALVNVLFMLGIVVWIVFAAFERLANPQEVGGTTVMIVAFIGLLVNVAVAWILMRGEKNMNVRAALLHVMGDLAGSVAALLAGFIVYLTGWLPIDPLLSLLISLLIGFASINILRDVMRVLMEGSPSDVDIDELKQSMGEISGVVEAHHIHVWSLSSSRHALSAQIKLDEIGEWDAVLPRLQALLGRRFGIQHSTLQPESGSRSILENRGKNVDGNGSSCSGKL</sequence>
<dbReference type="Proteomes" id="UP000006242">
    <property type="component" value="Unassembled WGS sequence"/>
</dbReference>
<dbReference type="SUPFAM" id="SSF160240">
    <property type="entry name" value="Cation efflux protein cytoplasmic domain-like"/>
    <property type="match status" value="1"/>
</dbReference>
<evidence type="ECO:0000256" key="8">
    <source>
        <dbReference type="ARBA" id="ARBA00023136"/>
    </source>
</evidence>
<dbReference type="PANTHER" id="PTHR11562">
    <property type="entry name" value="CATION EFFLUX PROTEIN/ ZINC TRANSPORTER"/>
    <property type="match status" value="1"/>
</dbReference>
<keyword evidence="8 10" id="KW-0472">Membrane</keyword>
<comment type="similarity">
    <text evidence="2">Belongs to the cation diffusion facilitator (CDF) transporter (TC 2.A.4) family. SLC30A subfamily.</text>
</comment>
<evidence type="ECO:0000256" key="2">
    <source>
        <dbReference type="ARBA" id="ARBA00008873"/>
    </source>
</evidence>
<feature type="region of interest" description="Disordered" evidence="9">
    <location>
        <begin position="286"/>
        <end position="310"/>
    </location>
</feature>
<evidence type="ECO:0000256" key="3">
    <source>
        <dbReference type="ARBA" id="ARBA00022448"/>
    </source>
</evidence>
<dbReference type="InterPro" id="IPR036837">
    <property type="entry name" value="Cation_efflux_CTD_sf"/>
</dbReference>
<keyword evidence="7" id="KW-0406">Ion transport</keyword>
<feature type="transmembrane region" description="Helical" evidence="10">
    <location>
        <begin position="182"/>
        <end position="200"/>
    </location>
</feature>
<dbReference type="InterPro" id="IPR027470">
    <property type="entry name" value="Cation_efflux_CTD"/>
</dbReference>
<dbReference type="Pfam" id="PF16916">
    <property type="entry name" value="ZT_dimer"/>
    <property type="match status" value="1"/>
</dbReference>
<dbReference type="Gene3D" id="1.20.1510.10">
    <property type="entry name" value="Cation efflux protein transmembrane domain"/>
    <property type="match status" value="1"/>
</dbReference>
<feature type="transmembrane region" description="Helical" evidence="10">
    <location>
        <begin position="17"/>
        <end position="38"/>
    </location>
</feature>
<keyword evidence="3" id="KW-0813">Transport</keyword>
<dbReference type="InterPro" id="IPR050681">
    <property type="entry name" value="CDF/SLC30A"/>
</dbReference>
<dbReference type="AlphaFoldDB" id="U2E0J3"/>
<dbReference type="EC" id="2.4.1.-" evidence="13"/>